<evidence type="ECO:0000256" key="4">
    <source>
        <dbReference type="ARBA" id="ARBA00022989"/>
    </source>
</evidence>
<dbReference type="PRINTS" id="PR01837">
    <property type="entry name" value="MGTCSAPBPROT"/>
</dbReference>
<keyword evidence="2" id="KW-1003">Cell membrane</keyword>
<evidence type="ECO:0000313" key="9">
    <source>
        <dbReference type="EMBL" id="KAL1523101.1"/>
    </source>
</evidence>
<keyword evidence="5 7" id="KW-0472">Membrane</keyword>
<reference evidence="9 10" key="1">
    <citation type="journal article" date="2024" name="Science">
        <title>Giant polyketide synthase enzymes in the biosynthesis of giant marine polyether toxins.</title>
        <authorList>
            <person name="Fallon T.R."/>
            <person name="Shende V.V."/>
            <person name="Wierzbicki I.H."/>
            <person name="Pendleton A.L."/>
            <person name="Watervoot N.F."/>
            <person name="Auber R.P."/>
            <person name="Gonzalez D.J."/>
            <person name="Wisecaver J.H."/>
            <person name="Moore B.S."/>
        </authorList>
    </citation>
    <scope>NUCLEOTIDE SEQUENCE [LARGE SCALE GENOMIC DNA]</scope>
    <source>
        <strain evidence="9 10">12B1</strain>
    </source>
</reference>
<evidence type="ECO:0000313" key="10">
    <source>
        <dbReference type="Proteomes" id="UP001515480"/>
    </source>
</evidence>
<dbReference type="GO" id="GO:0005886">
    <property type="term" value="C:plasma membrane"/>
    <property type="evidence" value="ECO:0007669"/>
    <property type="project" value="UniProtKB-SubCell"/>
</dbReference>
<dbReference type="InterPro" id="IPR003416">
    <property type="entry name" value="MgtC/SapB/SrpB/YhiD_fam"/>
</dbReference>
<keyword evidence="3 7" id="KW-0812">Transmembrane</keyword>
<dbReference type="PANTHER" id="PTHR33778:SF1">
    <property type="entry name" value="MAGNESIUM TRANSPORTER YHID-RELATED"/>
    <property type="match status" value="1"/>
</dbReference>
<feature type="domain" description="MgtC/SapB/SrpB/YhiD N-terminal" evidence="8">
    <location>
        <begin position="93"/>
        <end position="222"/>
    </location>
</feature>
<evidence type="ECO:0000256" key="2">
    <source>
        <dbReference type="ARBA" id="ARBA00022475"/>
    </source>
</evidence>
<comment type="subcellular location">
    <subcellularLocation>
        <location evidence="1">Cell membrane</location>
        <topology evidence="1">Multi-pass membrane protein</topology>
    </subcellularLocation>
</comment>
<evidence type="ECO:0000256" key="3">
    <source>
        <dbReference type="ARBA" id="ARBA00022692"/>
    </source>
</evidence>
<dbReference type="InterPro" id="IPR049177">
    <property type="entry name" value="MgtC_SapB_SrpB_YhiD_N"/>
</dbReference>
<protein>
    <recommendedName>
        <fullName evidence="8">MgtC/SapB/SrpB/YhiD N-terminal domain-containing protein</fullName>
    </recommendedName>
</protein>
<accession>A0AB34JMD7</accession>
<evidence type="ECO:0000256" key="1">
    <source>
        <dbReference type="ARBA" id="ARBA00004651"/>
    </source>
</evidence>
<feature type="transmembrane region" description="Helical" evidence="7">
    <location>
        <begin position="20"/>
        <end position="41"/>
    </location>
</feature>
<sequence length="298" mass="31814">MSSVWCSFFSAEATVETRIFYTVLAAVVFIYTTIALLSPLLTPECKIPVPRAHVNGSFPLDPNPSYRHDPCRWLRYAELLGLNKWEADMCCRIVMSIAMGSIIGFERRRADRPAGVRTMAMVCLGSCVFSIDSMFAFVDGTMGWDSSRVSAAIPSGVGFLGAASIWKGPANSKDGGVTTPEIHGLTTATSVWLSAAVGLLCGGGLYIPSFFATASGVVFLRFAPGSFLASDGEPESEPTTEAVDLEALAAPLNLDESSKRSVGPLLVQLPSSSRQASMKSMKSSVSGSPRRQRASIYS</sequence>
<keyword evidence="10" id="KW-1185">Reference proteome</keyword>
<evidence type="ECO:0000256" key="5">
    <source>
        <dbReference type="ARBA" id="ARBA00023136"/>
    </source>
</evidence>
<keyword evidence="4 7" id="KW-1133">Transmembrane helix</keyword>
<comment type="caution">
    <text evidence="9">The sequence shown here is derived from an EMBL/GenBank/DDBJ whole genome shotgun (WGS) entry which is preliminary data.</text>
</comment>
<organism evidence="9 10">
    <name type="scientific">Prymnesium parvum</name>
    <name type="common">Toxic golden alga</name>
    <dbReference type="NCBI Taxonomy" id="97485"/>
    <lineage>
        <taxon>Eukaryota</taxon>
        <taxon>Haptista</taxon>
        <taxon>Haptophyta</taxon>
        <taxon>Prymnesiophyceae</taxon>
        <taxon>Prymnesiales</taxon>
        <taxon>Prymnesiaceae</taxon>
        <taxon>Prymnesium</taxon>
    </lineage>
</organism>
<dbReference type="Pfam" id="PF02308">
    <property type="entry name" value="MgtC"/>
    <property type="match status" value="1"/>
</dbReference>
<evidence type="ECO:0000256" key="7">
    <source>
        <dbReference type="SAM" id="Phobius"/>
    </source>
</evidence>
<evidence type="ECO:0000259" key="8">
    <source>
        <dbReference type="Pfam" id="PF02308"/>
    </source>
</evidence>
<feature type="compositionally biased region" description="Low complexity" evidence="6">
    <location>
        <begin position="277"/>
        <end position="288"/>
    </location>
</feature>
<dbReference type="Proteomes" id="UP001515480">
    <property type="component" value="Unassembled WGS sequence"/>
</dbReference>
<evidence type="ECO:0000256" key="6">
    <source>
        <dbReference type="SAM" id="MobiDB-lite"/>
    </source>
</evidence>
<feature type="transmembrane region" description="Helical" evidence="7">
    <location>
        <begin position="191"/>
        <end position="220"/>
    </location>
</feature>
<dbReference type="AlphaFoldDB" id="A0AB34JMD7"/>
<name>A0AB34JMD7_PRYPA</name>
<gene>
    <name evidence="9" type="ORF">AB1Y20_018059</name>
</gene>
<feature type="transmembrane region" description="Helical" evidence="7">
    <location>
        <begin position="118"/>
        <end position="138"/>
    </location>
</feature>
<proteinExistence type="predicted"/>
<dbReference type="EMBL" id="JBGBPQ010000006">
    <property type="protein sequence ID" value="KAL1523101.1"/>
    <property type="molecule type" value="Genomic_DNA"/>
</dbReference>
<dbReference type="PANTHER" id="PTHR33778">
    <property type="entry name" value="PROTEIN MGTC"/>
    <property type="match status" value="1"/>
</dbReference>
<feature type="region of interest" description="Disordered" evidence="6">
    <location>
        <begin position="265"/>
        <end position="298"/>
    </location>
</feature>